<dbReference type="InterPro" id="IPR013103">
    <property type="entry name" value="RVT_2"/>
</dbReference>
<sequence>MLVRHKIRHEMSAPYSQHQNGKIERAWRTLFEMARCLLTDSGLPKCLGSYAVLAAAYIRNRCIHAKIDCTPFQAVTGKKPNINKMQPFGVTCICLVQNPKKLDNRGVKGTFVGYDRRSPAYLVFFSDTQEVRKIRCVKFNATQPEKTDSVEIPIYEQTSPDKIQTPNPTVQVEEPHNQQSQSSQEASNSRGLGKRVKTRPKYLDDYVVTNDNDETESDENDFLNSTFLHYCYNTVHQIPTCYKNAISCDDATKWHKAMNDEMSALEENGTFECTTLPQGRNAVGGRWVFNVKTNAKGEETFKARYVAKGFSQISWKSKKQQSVALSSCEAEYMAMSSATQEGKLTKIWQRCCKAKWIVDNLEILAISVLDDFHTTMAFNKDLDFDLAVLMRNLQIAENGRDLNSLRSYIFEVLHLSNNGCDVSCALPSVVKLLAHSDVFIKRVAGELIATYADSNPQIVLLATNTLVQDSCDLNPVIRSLSLKILASLVHSLQSPDLLNKVVSQSLEDKSPIVKQCAALSCISLHQLAPSSVTESGIWDRLYQHLRDPEPGVIAGCMCALETIFAKEKGLVVSNKLGQYLINAITTYTPPVQRLVLQFLLKLSPKKKSQVFEHLNDLDEYLSQSNSIVIVLCALELFCHLSSDLYKVTDKAFSTAWGALKVIIARERNEETITSVLDYMNIKDLPIKVMAKDFKIFYCRDDDAPFLIKKKSCMLSKLITCDNAENILKEFLSFVRCLDSVTFSQVLLNIFNHMEGKPDIEGTLVQFLLQLFELDNMGIIETILQILPSLIFIDQTNWTAVANCIQTYYKDIKSLEAQVAILHLLRMHSFCFGKAPEILEHMVTVIDREAGKLEEIPQSDQYPRSPGVNFVRASNLLLQLKLGVLCAMVNVAQEKPAKVQHLLSHYMEQCICDKNRVVRDRALFLYGFLYSKVKQELLQTKKIE</sequence>
<dbReference type="InterPro" id="IPR036397">
    <property type="entry name" value="RNaseH_sf"/>
</dbReference>
<dbReference type="InterPro" id="IPR016024">
    <property type="entry name" value="ARM-type_fold"/>
</dbReference>
<organism evidence="8 9">
    <name type="scientific">Plakobranchus ocellatus</name>
    <dbReference type="NCBI Taxonomy" id="259542"/>
    <lineage>
        <taxon>Eukaryota</taxon>
        <taxon>Metazoa</taxon>
        <taxon>Spiralia</taxon>
        <taxon>Lophotrochozoa</taxon>
        <taxon>Mollusca</taxon>
        <taxon>Gastropoda</taxon>
        <taxon>Heterobranchia</taxon>
        <taxon>Euthyneura</taxon>
        <taxon>Panpulmonata</taxon>
        <taxon>Sacoglossa</taxon>
        <taxon>Placobranchoidea</taxon>
        <taxon>Plakobranchidae</taxon>
        <taxon>Plakobranchus</taxon>
    </lineage>
</organism>
<dbReference type="Gene3D" id="1.25.10.10">
    <property type="entry name" value="Leucine-rich Repeat Variant"/>
    <property type="match status" value="1"/>
</dbReference>
<dbReference type="Pfam" id="PF25597">
    <property type="entry name" value="SH3_retrovirus"/>
    <property type="match status" value="1"/>
</dbReference>
<dbReference type="Pfam" id="PF07727">
    <property type="entry name" value="RVT_2"/>
    <property type="match status" value="1"/>
</dbReference>
<keyword evidence="3" id="KW-0813">Transport</keyword>
<evidence type="ECO:0000313" key="9">
    <source>
        <dbReference type="Proteomes" id="UP000735302"/>
    </source>
</evidence>
<dbReference type="GO" id="GO:0012505">
    <property type="term" value="C:endomembrane system"/>
    <property type="evidence" value="ECO:0007669"/>
    <property type="project" value="UniProtKB-SubCell"/>
</dbReference>
<dbReference type="GO" id="GO:0030117">
    <property type="term" value="C:membrane coat"/>
    <property type="evidence" value="ECO:0007669"/>
    <property type="project" value="InterPro"/>
</dbReference>
<feature type="compositionally biased region" description="Polar residues" evidence="6">
    <location>
        <begin position="156"/>
        <end position="170"/>
    </location>
</feature>
<evidence type="ECO:0000313" key="8">
    <source>
        <dbReference type="EMBL" id="GFN95704.1"/>
    </source>
</evidence>
<dbReference type="EMBL" id="BLXT01002524">
    <property type="protein sequence ID" value="GFN95704.1"/>
    <property type="molecule type" value="Genomic_DNA"/>
</dbReference>
<dbReference type="PANTHER" id="PTHR11134">
    <property type="entry name" value="ADAPTOR COMPLEX SUBUNIT BETA FAMILY MEMBER"/>
    <property type="match status" value="1"/>
</dbReference>
<reference evidence="8 9" key="1">
    <citation type="journal article" date="2021" name="Elife">
        <title>Chloroplast acquisition without the gene transfer in kleptoplastic sea slugs, Plakobranchus ocellatus.</title>
        <authorList>
            <person name="Maeda T."/>
            <person name="Takahashi S."/>
            <person name="Yoshida T."/>
            <person name="Shimamura S."/>
            <person name="Takaki Y."/>
            <person name="Nagai Y."/>
            <person name="Toyoda A."/>
            <person name="Suzuki Y."/>
            <person name="Arimoto A."/>
            <person name="Ishii H."/>
            <person name="Satoh N."/>
            <person name="Nishiyama T."/>
            <person name="Hasebe M."/>
            <person name="Maruyama T."/>
            <person name="Minagawa J."/>
            <person name="Obokata J."/>
            <person name="Shigenobu S."/>
        </authorList>
    </citation>
    <scope>NUCLEOTIDE SEQUENCE [LARGE SCALE GENOMIC DNA]</scope>
</reference>
<dbReference type="Pfam" id="PF01602">
    <property type="entry name" value="Adaptin_N"/>
    <property type="match status" value="1"/>
</dbReference>
<keyword evidence="5" id="KW-0472">Membrane</keyword>
<dbReference type="InterPro" id="IPR012337">
    <property type="entry name" value="RNaseH-like_sf"/>
</dbReference>
<dbReference type="InterPro" id="IPR001584">
    <property type="entry name" value="Integrase_cat-core"/>
</dbReference>
<dbReference type="Proteomes" id="UP000735302">
    <property type="component" value="Unassembled WGS sequence"/>
</dbReference>
<dbReference type="InterPro" id="IPR011989">
    <property type="entry name" value="ARM-like"/>
</dbReference>
<evidence type="ECO:0000256" key="2">
    <source>
        <dbReference type="ARBA" id="ARBA00006613"/>
    </source>
</evidence>
<dbReference type="InterPro" id="IPR026739">
    <property type="entry name" value="AP_beta"/>
</dbReference>
<proteinExistence type="inferred from homology"/>
<dbReference type="InterPro" id="IPR057670">
    <property type="entry name" value="SH3_retrovirus"/>
</dbReference>
<dbReference type="GO" id="GO:0006886">
    <property type="term" value="P:intracellular protein transport"/>
    <property type="evidence" value="ECO:0007669"/>
    <property type="project" value="InterPro"/>
</dbReference>
<feature type="region of interest" description="Disordered" evidence="6">
    <location>
        <begin position="149"/>
        <end position="195"/>
    </location>
</feature>
<dbReference type="SUPFAM" id="SSF48371">
    <property type="entry name" value="ARM repeat"/>
    <property type="match status" value="1"/>
</dbReference>
<dbReference type="AlphaFoldDB" id="A0AAV3ZJ80"/>
<keyword evidence="4" id="KW-0653">Protein transport</keyword>
<accession>A0AAV3ZJ80</accession>
<comment type="similarity">
    <text evidence="2">Belongs to the adaptor complexes large subunit family.</text>
</comment>
<dbReference type="Gene3D" id="3.30.420.10">
    <property type="entry name" value="Ribonuclease H-like superfamily/Ribonuclease H"/>
    <property type="match status" value="1"/>
</dbReference>
<gene>
    <name evidence="8" type="ORF">PoB_002221000</name>
</gene>
<protein>
    <submittedName>
        <fullName evidence="8">Ap complex subunit beta</fullName>
    </submittedName>
</protein>
<name>A0AAV3ZJ80_9GAST</name>
<evidence type="ECO:0000256" key="6">
    <source>
        <dbReference type="SAM" id="MobiDB-lite"/>
    </source>
</evidence>
<dbReference type="InterPro" id="IPR002553">
    <property type="entry name" value="Clathrin/coatomer_adapt-like_N"/>
</dbReference>
<evidence type="ECO:0000256" key="1">
    <source>
        <dbReference type="ARBA" id="ARBA00004308"/>
    </source>
</evidence>
<dbReference type="PROSITE" id="PS50994">
    <property type="entry name" value="INTEGRASE"/>
    <property type="match status" value="1"/>
</dbReference>
<evidence type="ECO:0000256" key="3">
    <source>
        <dbReference type="ARBA" id="ARBA00022448"/>
    </source>
</evidence>
<dbReference type="GO" id="GO:0003676">
    <property type="term" value="F:nucleic acid binding"/>
    <property type="evidence" value="ECO:0007669"/>
    <property type="project" value="InterPro"/>
</dbReference>
<feature type="domain" description="Integrase catalytic" evidence="7">
    <location>
        <begin position="1"/>
        <end position="79"/>
    </location>
</feature>
<keyword evidence="9" id="KW-1185">Reference proteome</keyword>
<dbReference type="GO" id="GO:0015074">
    <property type="term" value="P:DNA integration"/>
    <property type="evidence" value="ECO:0007669"/>
    <property type="project" value="InterPro"/>
</dbReference>
<comment type="subcellular location">
    <subcellularLocation>
        <location evidence="1">Endomembrane system</location>
    </subcellularLocation>
</comment>
<dbReference type="GO" id="GO:0016192">
    <property type="term" value="P:vesicle-mediated transport"/>
    <property type="evidence" value="ECO:0007669"/>
    <property type="project" value="InterPro"/>
</dbReference>
<comment type="caution">
    <text evidence="8">The sequence shown here is derived from an EMBL/GenBank/DDBJ whole genome shotgun (WGS) entry which is preliminary data.</text>
</comment>
<evidence type="ECO:0000256" key="5">
    <source>
        <dbReference type="ARBA" id="ARBA00023136"/>
    </source>
</evidence>
<dbReference type="SUPFAM" id="SSF53098">
    <property type="entry name" value="Ribonuclease H-like"/>
    <property type="match status" value="1"/>
</dbReference>
<evidence type="ECO:0000256" key="4">
    <source>
        <dbReference type="ARBA" id="ARBA00022927"/>
    </source>
</evidence>
<evidence type="ECO:0000259" key="7">
    <source>
        <dbReference type="PROSITE" id="PS50994"/>
    </source>
</evidence>